<reference evidence="1 2" key="1">
    <citation type="submission" date="2016-05" db="EMBL/GenBank/DDBJ databases">
        <title>Paenibacillus sp. 1ZS3-15 nov., isolated from the rhizosphere soil.</title>
        <authorList>
            <person name="Zhang X.X."/>
            <person name="Zhang J."/>
        </authorList>
    </citation>
    <scope>NUCLEOTIDE SEQUENCE [LARGE SCALE GENOMIC DNA]</scope>
    <source>
        <strain evidence="1 2">1ZS3-15</strain>
    </source>
</reference>
<organism evidence="1 2">
    <name type="scientific">Paenibacillus oryzisoli</name>
    <dbReference type="NCBI Taxonomy" id="1850517"/>
    <lineage>
        <taxon>Bacteria</taxon>
        <taxon>Bacillati</taxon>
        <taxon>Bacillota</taxon>
        <taxon>Bacilli</taxon>
        <taxon>Bacillales</taxon>
        <taxon>Paenibacillaceae</taxon>
        <taxon>Paenibacillus</taxon>
    </lineage>
</organism>
<comment type="caution">
    <text evidence="1">The sequence shown here is derived from an EMBL/GenBank/DDBJ whole genome shotgun (WGS) entry which is preliminary data.</text>
</comment>
<dbReference type="EMBL" id="LYPB01000092">
    <property type="protein sequence ID" value="OAS13744.1"/>
    <property type="molecule type" value="Genomic_DNA"/>
</dbReference>
<dbReference type="Proteomes" id="UP000078454">
    <property type="component" value="Unassembled WGS sequence"/>
</dbReference>
<evidence type="ECO:0000313" key="1">
    <source>
        <dbReference type="EMBL" id="OAS13744.1"/>
    </source>
</evidence>
<dbReference type="Gene3D" id="3.40.50.300">
    <property type="entry name" value="P-loop containing nucleotide triphosphate hydrolases"/>
    <property type="match status" value="1"/>
</dbReference>
<proteinExistence type="predicted"/>
<gene>
    <name evidence="1" type="ORF">A8708_25220</name>
</gene>
<dbReference type="InterPro" id="IPR027417">
    <property type="entry name" value="P-loop_NTPase"/>
</dbReference>
<keyword evidence="2" id="KW-1185">Reference proteome</keyword>
<sequence>MATFGYGEKEEEMYLKALELAEQGNATLLFHFEKNKTVLYKILTSHKLKINMNDVTVEKLEEFKNHVEENGEVSLYCIDEVNLSFEEIKAVIERNKKQREITDVVFDRLDKEKKSSVKGLCTRLGIKLHYFGDIWD</sequence>
<protein>
    <submittedName>
        <fullName evidence="1">Uncharacterized protein</fullName>
    </submittedName>
</protein>
<evidence type="ECO:0000313" key="2">
    <source>
        <dbReference type="Proteomes" id="UP000078454"/>
    </source>
</evidence>
<name>A0A197ZX53_9BACL</name>
<dbReference type="AlphaFoldDB" id="A0A197ZX53"/>
<dbReference type="RefSeq" id="WP_068670877.1">
    <property type="nucleotide sequence ID" value="NZ_LYPB01000092.1"/>
</dbReference>
<accession>A0A197ZX53</accession>